<dbReference type="SUPFAM" id="SSF55486">
    <property type="entry name" value="Metalloproteases ('zincins'), catalytic domain"/>
    <property type="match status" value="1"/>
</dbReference>
<accession>A0A016T4P1</accession>
<dbReference type="PROSITE" id="PS51885">
    <property type="entry name" value="NEPRILYSIN"/>
    <property type="match status" value="1"/>
</dbReference>
<sequence length="75" mass="8509">MKNSRGIHCHSLPDQLAGPSLHRSHLYSIFRQIGYENDGMNCRVNNVFANMPEFAEAFHCAPGTRMNPSTRCPLY</sequence>
<dbReference type="GO" id="GO:0004222">
    <property type="term" value="F:metalloendopeptidase activity"/>
    <property type="evidence" value="ECO:0007669"/>
    <property type="project" value="InterPro"/>
</dbReference>
<dbReference type="MEROPS" id="M13.A24"/>
<dbReference type="Pfam" id="PF01431">
    <property type="entry name" value="Peptidase_M13"/>
    <property type="match status" value="1"/>
</dbReference>
<dbReference type="InterPro" id="IPR000718">
    <property type="entry name" value="Peptidase_M13"/>
</dbReference>
<evidence type="ECO:0000313" key="3">
    <source>
        <dbReference type="Proteomes" id="UP000024635"/>
    </source>
</evidence>
<dbReference type="Gene3D" id="3.40.390.10">
    <property type="entry name" value="Collagenase (Catalytic Domain)"/>
    <property type="match status" value="1"/>
</dbReference>
<dbReference type="AlphaFoldDB" id="A0A016T4P1"/>
<dbReference type="STRING" id="53326.A0A016T4P1"/>
<protein>
    <recommendedName>
        <fullName evidence="1">Peptidase M13 C-terminal domain-containing protein</fullName>
    </recommendedName>
</protein>
<keyword evidence="3" id="KW-1185">Reference proteome</keyword>
<comment type="caution">
    <text evidence="2">The sequence shown here is derived from an EMBL/GenBank/DDBJ whole genome shotgun (WGS) entry which is preliminary data.</text>
</comment>
<evidence type="ECO:0000313" key="2">
    <source>
        <dbReference type="EMBL" id="EYB97647.1"/>
    </source>
</evidence>
<dbReference type="OrthoDB" id="5873741at2759"/>
<evidence type="ECO:0000259" key="1">
    <source>
        <dbReference type="Pfam" id="PF01431"/>
    </source>
</evidence>
<name>A0A016T4P1_9BILA</name>
<dbReference type="GO" id="GO:0006508">
    <property type="term" value="P:proteolysis"/>
    <property type="evidence" value="ECO:0007669"/>
    <property type="project" value="InterPro"/>
</dbReference>
<organism evidence="2 3">
    <name type="scientific">Ancylostoma ceylanicum</name>
    <dbReference type="NCBI Taxonomy" id="53326"/>
    <lineage>
        <taxon>Eukaryota</taxon>
        <taxon>Metazoa</taxon>
        <taxon>Ecdysozoa</taxon>
        <taxon>Nematoda</taxon>
        <taxon>Chromadorea</taxon>
        <taxon>Rhabditida</taxon>
        <taxon>Rhabditina</taxon>
        <taxon>Rhabditomorpha</taxon>
        <taxon>Strongyloidea</taxon>
        <taxon>Ancylostomatidae</taxon>
        <taxon>Ancylostomatinae</taxon>
        <taxon>Ancylostoma</taxon>
    </lineage>
</organism>
<dbReference type="Proteomes" id="UP000024635">
    <property type="component" value="Unassembled WGS sequence"/>
</dbReference>
<feature type="domain" description="Peptidase M13 C-terminal" evidence="1">
    <location>
        <begin position="41"/>
        <end position="73"/>
    </location>
</feature>
<reference evidence="3" key="1">
    <citation type="journal article" date="2015" name="Nat. Genet.">
        <title>The genome and transcriptome of the zoonotic hookworm Ancylostoma ceylanicum identify infection-specific gene families.</title>
        <authorList>
            <person name="Schwarz E.M."/>
            <person name="Hu Y."/>
            <person name="Antoshechkin I."/>
            <person name="Miller M.M."/>
            <person name="Sternberg P.W."/>
            <person name="Aroian R.V."/>
        </authorList>
    </citation>
    <scope>NUCLEOTIDE SEQUENCE</scope>
    <source>
        <strain evidence="3">HY135</strain>
    </source>
</reference>
<gene>
    <name evidence="2" type="primary">Acey_s0139.g2141</name>
    <name evidence="2" type="ORF">Y032_0139g2141</name>
</gene>
<dbReference type="InterPro" id="IPR018497">
    <property type="entry name" value="Peptidase_M13_C"/>
</dbReference>
<dbReference type="EMBL" id="JARK01001475">
    <property type="protein sequence ID" value="EYB97647.1"/>
    <property type="molecule type" value="Genomic_DNA"/>
</dbReference>
<proteinExistence type="predicted"/>
<dbReference type="InterPro" id="IPR024079">
    <property type="entry name" value="MetalloPept_cat_dom_sf"/>
</dbReference>